<dbReference type="GO" id="GO:0004842">
    <property type="term" value="F:ubiquitin-protein transferase activity"/>
    <property type="evidence" value="ECO:0007669"/>
    <property type="project" value="TreeGrafter"/>
</dbReference>
<proteinExistence type="predicted"/>
<dbReference type="EMBL" id="CM007376">
    <property type="protein sequence ID" value="OIV95394.1"/>
    <property type="molecule type" value="Genomic_DNA"/>
</dbReference>
<gene>
    <name evidence="2" type="ORF">TanjilG_06263</name>
</gene>
<keyword evidence="3" id="KW-1185">Reference proteome</keyword>
<protein>
    <recommendedName>
        <fullName evidence="1">Copine C-terminal domain-containing protein</fullName>
    </recommendedName>
</protein>
<sequence>LDEDNLIHCFGFGDALTHDQDVFSFYLDERICNRFEEVLSRYREIVPHIQLAGPTSFAPVIEMGENVEQIKH</sequence>
<reference evidence="2 3" key="1">
    <citation type="journal article" date="2017" name="Plant Biotechnol. J.">
        <title>A comprehensive draft genome sequence for lupin (Lupinus angustifolius), an emerging health food: insights into plant-microbe interactions and legume evolution.</title>
        <authorList>
            <person name="Hane J.K."/>
            <person name="Ming Y."/>
            <person name="Kamphuis L.G."/>
            <person name="Nelson M.N."/>
            <person name="Garg G."/>
            <person name="Atkins C.A."/>
            <person name="Bayer P.E."/>
            <person name="Bravo A."/>
            <person name="Bringans S."/>
            <person name="Cannon S."/>
            <person name="Edwards D."/>
            <person name="Foley R."/>
            <person name="Gao L.L."/>
            <person name="Harrison M.J."/>
            <person name="Huang W."/>
            <person name="Hurgobin B."/>
            <person name="Li S."/>
            <person name="Liu C.W."/>
            <person name="McGrath A."/>
            <person name="Morahan G."/>
            <person name="Murray J."/>
            <person name="Weller J."/>
            <person name="Jian J."/>
            <person name="Singh K.B."/>
        </authorList>
    </citation>
    <scope>NUCLEOTIDE SEQUENCE [LARGE SCALE GENOMIC DNA]</scope>
    <source>
        <strain evidence="3">cv. Tanjil</strain>
        <tissue evidence="2">Whole plant</tissue>
    </source>
</reference>
<dbReference type="InterPro" id="IPR052079">
    <property type="entry name" value="E3_ligase/Copine_domain"/>
</dbReference>
<feature type="non-terminal residue" evidence="2">
    <location>
        <position position="1"/>
    </location>
</feature>
<dbReference type="PANTHER" id="PTHR45751">
    <property type="entry name" value="COPINE FAMILY PROTEIN 1"/>
    <property type="match status" value="1"/>
</dbReference>
<feature type="domain" description="Copine C-terminal" evidence="1">
    <location>
        <begin position="2"/>
        <end position="64"/>
    </location>
</feature>
<evidence type="ECO:0000313" key="3">
    <source>
        <dbReference type="Proteomes" id="UP000188354"/>
    </source>
</evidence>
<organism evidence="2 3">
    <name type="scientific">Lupinus angustifolius</name>
    <name type="common">Narrow-leaved blue lupine</name>
    <dbReference type="NCBI Taxonomy" id="3871"/>
    <lineage>
        <taxon>Eukaryota</taxon>
        <taxon>Viridiplantae</taxon>
        <taxon>Streptophyta</taxon>
        <taxon>Embryophyta</taxon>
        <taxon>Tracheophyta</taxon>
        <taxon>Spermatophyta</taxon>
        <taxon>Magnoliopsida</taxon>
        <taxon>eudicotyledons</taxon>
        <taxon>Gunneridae</taxon>
        <taxon>Pentapetalae</taxon>
        <taxon>rosids</taxon>
        <taxon>fabids</taxon>
        <taxon>Fabales</taxon>
        <taxon>Fabaceae</taxon>
        <taxon>Papilionoideae</taxon>
        <taxon>50 kb inversion clade</taxon>
        <taxon>genistoids sensu lato</taxon>
        <taxon>core genistoids</taxon>
        <taxon>Genisteae</taxon>
        <taxon>Lupinus</taxon>
    </lineage>
</organism>
<dbReference type="GO" id="GO:0016567">
    <property type="term" value="P:protein ubiquitination"/>
    <property type="evidence" value="ECO:0007669"/>
    <property type="project" value="TreeGrafter"/>
</dbReference>
<dbReference type="GO" id="GO:0005634">
    <property type="term" value="C:nucleus"/>
    <property type="evidence" value="ECO:0007669"/>
    <property type="project" value="TreeGrafter"/>
</dbReference>
<dbReference type="AlphaFoldDB" id="A0A1J7H4S2"/>
<dbReference type="InterPro" id="IPR010734">
    <property type="entry name" value="Copine_C"/>
</dbReference>
<name>A0A1J7H4S2_LUPAN</name>
<dbReference type="Pfam" id="PF07002">
    <property type="entry name" value="Copine"/>
    <property type="match status" value="1"/>
</dbReference>
<evidence type="ECO:0000313" key="2">
    <source>
        <dbReference type="EMBL" id="OIV95394.1"/>
    </source>
</evidence>
<dbReference type="Gramene" id="OIV95394">
    <property type="protein sequence ID" value="OIV95394"/>
    <property type="gene ID" value="TanjilG_06263"/>
</dbReference>
<dbReference type="Proteomes" id="UP000188354">
    <property type="component" value="Chromosome LG16"/>
</dbReference>
<accession>A0A1J7H4S2</accession>
<dbReference type="PANTHER" id="PTHR45751:SF29">
    <property type="entry name" value="E3 UBIQUITIN-PROTEIN LIGASE RGLG2"/>
    <property type="match status" value="1"/>
</dbReference>
<evidence type="ECO:0000259" key="1">
    <source>
        <dbReference type="Pfam" id="PF07002"/>
    </source>
</evidence>